<comment type="caution">
    <text evidence="1">The sequence shown here is derived from an EMBL/GenBank/DDBJ whole genome shotgun (WGS) entry which is preliminary data.</text>
</comment>
<protein>
    <submittedName>
        <fullName evidence="1">Uncharacterized protein</fullName>
    </submittedName>
</protein>
<accession>A0A448XSZ9</accession>
<dbReference type="EMBL" id="CAAALY010292083">
    <property type="protein sequence ID" value="VEL44219.1"/>
    <property type="molecule type" value="Genomic_DNA"/>
</dbReference>
<proteinExistence type="predicted"/>
<organism evidence="1 2">
    <name type="scientific">Protopolystoma xenopodis</name>
    <dbReference type="NCBI Taxonomy" id="117903"/>
    <lineage>
        <taxon>Eukaryota</taxon>
        <taxon>Metazoa</taxon>
        <taxon>Spiralia</taxon>
        <taxon>Lophotrochozoa</taxon>
        <taxon>Platyhelminthes</taxon>
        <taxon>Monogenea</taxon>
        <taxon>Polyopisthocotylea</taxon>
        <taxon>Polystomatidea</taxon>
        <taxon>Polystomatidae</taxon>
        <taxon>Protopolystoma</taxon>
    </lineage>
</organism>
<dbReference type="AlphaFoldDB" id="A0A448XSZ9"/>
<reference evidence="1" key="1">
    <citation type="submission" date="2018-11" db="EMBL/GenBank/DDBJ databases">
        <authorList>
            <consortium name="Pathogen Informatics"/>
        </authorList>
    </citation>
    <scope>NUCLEOTIDE SEQUENCE</scope>
</reference>
<evidence type="ECO:0000313" key="2">
    <source>
        <dbReference type="Proteomes" id="UP000784294"/>
    </source>
</evidence>
<keyword evidence="2" id="KW-1185">Reference proteome</keyword>
<name>A0A448XSZ9_9PLAT</name>
<dbReference type="Proteomes" id="UP000784294">
    <property type="component" value="Unassembled WGS sequence"/>
</dbReference>
<sequence length="82" mass="9575">MFTFNYFYRYLYYRKRNLLFNQRTNDLFPKSADSPIPASVNVSLPVVLTMEVALEVHFREALVTLRPEVPMLAQLVAQVCSM</sequence>
<gene>
    <name evidence="1" type="ORF">PXEA_LOCUS37659</name>
</gene>
<evidence type="ECO:0000313" key="1">
    <source>
        <dbReference type="EMBL" id="VEL44219.1"/>
    </source>
</evidence>